<evidence type="ECO:0000256" key="1">
    <source>
        <dbReference type="SAM" id="MobiDB-lite"/>
    </source>
</evidence>
<feature type="region of interest" description="Disordered" evidence="1">
    <location>
        <begin position="824"/>
        <end position="852"/>
    </location>
</feature>
<evidence type="ECO:0000313" key="4">
    <source>
        <dbReference type="Proteomes" id="UP001527925"/>
    </source>
</evidence>
<dbReference type="PANTHER" id="PTHR10845">
    <property type="entry name" value="REGULATOR OF G PROTEIN SIGNALING"/>
    <property type="match status" value="1"/>
</dbReference>
<evidence type="ECO:0000259" key="2">
    <source>
        <dbReference type="PROSITE" id="PS50132"/>
    </source>
</evidence>
<feature type="region of interest" description="Disordered" evidence="1">
    <location>
        <begin position="302"/>
        <end position="332"/>
    </location>
</feature>
<accession>A0ABR4MWW6</accession>
<feature type="domain" description="RGS" evidence="2">
    <location>
        <begin position="590"/>
        <end position="813"/>
    </location>
</feature>
<dbReference type="Pfam" id="PF00615">
    <property type="entry name" value="RGS"/>
    <property type="match status" value="2"/>
</dbReference>
<feature type="region of interest" description="Disordered" evidence="1">
    <location>
        <begin position="478"/>
        <end position="504"/>
    </location>
</feature>
<proteinExistence type="predicted"/>
<gene>
    <name evidence="3" type="ORF">HK105_208768</name>
</gene>
<dbReference type="InterPro" id="IPR036305">
    <property type="entry name" value="RGS_sf"/>
</dbReference>
<dbReference type="SMART" id="SM00315">
    <property type="entry name" value="RGS"/>
    <property type="match status" value="2"/>
</dbReference>
<reference evidence="3 4" key="1">
    <citation type="submission" date="2023-09" db="EMBL/GenBank/DDBJ databases">
        <title>Pangenome analysis of Batrachochytrium dendrobatidis and related Chytrids.</title>
        <authorList>
            <person name="Yacoub M.N."/>
            <person name="Stajich J.E."/>
            <person name="James T.Y."/>
        </authorList>
    </citation>
    <scope>NUCLEOTIDE SEQUENCE [LARGE SCALE GENOMIC DNA]</scope>
    <source>
        <strain evidence="3 4">JEL0888</strain>
    </source>
</reference>
<protein>
    <recommendedName>
        <fullName evidence="2">RGS domain-containing protein</fullName>
    </recommendedName>
</protein>
<feature type="compositionally biased region" description="Polar residues" evidence="1">
    <location>
        <begin position="302"/>
        <end position="323"/>
    </location>
</feature>
<evidence type="ECO:0000313" key="3">
    <source>
        <dbReference type="EMBL" id="KAL2911765.1"/>
    </source>
</evidence>
<comment type="caution">
    <text evidence="3">The sequence shown here is derived from an EMBL/GenBank/DDBJ whole genome shotgun (WGS) entry which is preliminary data.</text>
</comment>
<feature type="compositionally biased region" description="Polar residues" evidence="1">
    <location>
        <begin position="833"/>
        <end position="852"/>
    </location>
</feature>
<dbReference type="Proteomes" id="UP001527925">
    <property type="component" value="Unassembled WGS sequence"/>
</dbReference>
<sequence length="852" mass="92783">MGRSARLAEANVPIIHCEENLEFLNDVNAYRQLASTIYPQPQATLNSSEIINRGRRRSSVVAGLQVPTLDDPMSGSARTSVARVEYAFPPTANVVSFDSIEKMITSGVTVTPDQFDESGNPADHPFFVIPTNLSAAELRQVLVSIKASVGKIINTYLDANSPKEINVPSGIKKRLLAEIAATNFHPEIFRETYEHIYMVLRVQPFGKFLNSISKNAGTRASTTVPPLSLQRENLPMYLSGTKMSLYQVISNSFPPPFSNKDLWDFLKTEHCEENLEFINDFIAYRQLASPIFPNQAQLDSMTAANRGRSSTTTRASMVGQPTQLGGEEQGPPSVRASAVIATMASRMSIVPFDQIEEHARTGEATKAAQEAAAANESEGIATFYTIPAGMNSAQATRLLELIRGSLTRITEMYIGESSTKEINVPSIIRRRLKAELLAQNFHPDILKETYDHIYTVLRIQPFLKFLVHVAKSTGITVSPGTGAGLSTSSSMSASAVSPSSTVSSSPFVSLPIAENDGVEGGRLSETSMGVQRRPSRVDRNLDKIVEKESEHGEPALSVGRHLSVNAPAVGMSISQSGSPAIVGKITIRQVLANVLPAPHTNKDFWNFLKSEHCEENLDFLNEINAYRQLANVVFPTQPAFVAVSTTTESLARAKTMPARPSATSVSASPLSGEMRRLGEDSGTPTSARASEAGSAVSAAPRPEAVNFDELVAEVQKLKLGEPSTAQSMPGVTLQHDMSPADIEKKLETMRASVKNIVDTYISVKSPREVNLPSGVRKRFMAEYEAKNFHPDIFREAFEHILAVLRVQPFVKFLAFVAKNNKDAAATDVKEVPQNEQQAHSSPRMTRGVTTRG</sequence>
<dbReference type="InterPro" id="IPR016137">
    <property type="entry name" value="RGS"/>
</dbReference>
<dbReference type="Gene3D" id="1.10.167.10">
    <property type="entry name" value="Regulator of G-protein Signalling 4, domain 2"/>
    <property type="match status" value="3"/>
</dbReference>
<organism evidence="3 4">
    <name type="scientific">Polyrhizophydium stewartii</name>
    <dbReference type="NCBI Taxonomy" id="2732419"/>
    <lineage>
        <taxon>Eukaryota</taxon>
        <taxon>Fungi</taxon>
        <taxon>Fungi incertae sedis</taxon>
        <taxon>Chytridiomycota</taxon>
        <taxon>Chytridiomycota incertae sedis</taxon>
        <taxon>Chytridiomycetes</taxon>
        <taxon>Rhizophydiales</taxon>
        <taxon>Rhizophydiales incertae sedis</taxon>
        <taxon>Polyrhizophydium</taxon>
    </lineage>
</organism>
<feature type="domain" description="RGS" evidence="2">
    <location>
        <begin position="152"/>
        <end position="211"/>
    </location>
</feature>
<dbReference type="CDD" id="cd07440">
    <property type="entry name" value="RGS"/>
    <property type="match status" value="2"/>
</dbReference>
<dbReference type="EMBL" id="JADGIZ020000088">
    <property type="protein sequence ID" value="KAL2911765.1"/>
    <property type="molecule type" value="Genomic_DNA"/>
</dbReference>
<dbReference type="SUPFAM" id="SSF48097">
    <property type="entry name" value="Regulator of G-protein signaling, RGS"/>
    <property type="match status" value="3"/>
</dbReference>
<dbReference type="PANTHER" id="PTHR10845:SF192">
    <property type="entry name" value="DOUBLE HIT, ISOFORM B"/>
    <property type="match status" value="1"/>
</dbReference>
<dbReference type="PROSITE" id="PS50132">
    <property type="entry name" value="RGS"/>
    <property type="match status" value="2"/>
</dbReference>
<name>A0ABR4MWW6_9FUNG</name>
<dbReference type="InterPro" id="IPR044926">
    <property type="entry name" value="RGS_subdomain_2"/>
</dbReference>
<feature type="region of interest" description="Disordered" evidence="1">
    <location>
        <begin position="652"/>
        <end position="699"/>
    </location>
</feature>
<keyword evidence="4" id="KW-1185">Reference proteome</keyword>